<dbReference type="Proteomes" id="UP000324497">
    <property type="component" value="Chromosome"/>
</dbReference>
<dbReference type="PANTHER" id="PTHR30419:SF8">
    <property type="entry name" value="NITROGEN ASSIMILATION TRANSCRIPTIONAL ACTIVATOR-RELATED"/>
    <property type="match status" value="1"/>
</dbReference>
<comment type="similarity">
    <text evidence="1">Belongs to the LysR transcriptional regulatory family.</text>
</comment>
<organism evidence="6 7">
    <name type="scientific">Liquorilactobacillus nagelii</name>
    <dbReference type="NCBI Taxonomy" id="82688"/>
    <lineage>
        <taxon>Bacteria</taxon>
        <taxon>Bacillati</taxon>
        <taxon>Bacillota</taxon>
        <taxon>Bacilli</taxon>
        <taxon>Lactobacillales</taxon>
        <taxon>Lactobacillaceae</taxon>
        <taxon>Liquorilactobacillus</taxon>
    </lineage>
</organism>
<evidence type="ECO:0000313" key="7">
    <source>
        <dbReference type="Proteomes" id="UP000324497"/>
    </source>
</evidence>
<dbReference type="GO" id="GO:0003677">
    <property type="term" value="F:DNA binding"/>
    <property type="evidence" value="ECO:0007669"/>
    <property type="project" value="UniProtKB-KW"/>
</dbReference>
<dbReference type="Gene3D" id="3.40.190.290">
    <property type="match status" value="1"/>
</dbReference>
<name>A0A3S6R385_9LACO</name>
<dbReference type="GO" id="GO:0005829">
    <property type="term" value="C:cytosol"/>
    <property type="evidence" value="ECO:0007669"/>
    <property type="project" value="TreeGrafter"/>
</dbReference>
<dbReference type="InterPro" id="IPR036390">
    <property type="entry name" value="WH_DNA-bd_sf"/>
</dbReference>
<keyword evidence="3" id="KW-0238">DNA-binding</keyword>
<protein>
    <submittedName>
        <fullName evidence="6">LysR family transcriptional regulator</fullName>
    </submittedName>
</protein>
<sequence>MLQYLDALLKHSNFTKAAKDLYISQPYLTQTIKRIEQELGVAIIDRQNQQLHLSEAGKIYYRYLEKQNAENAALSQQLARYTQTDQKILKLGVLSSLGSFLLPLFLPKFLTNHPHVKIVLVENPPAINEKLIINGELDFWLGQNPETVDPTLQLKTVGTEDYLAVIPDNSKLYDEKKQQLPDGSIPIKMLLHEPLVLSTTDSAIRHQVDALLSKYKITPNIIIESQNIVTAAELAAHGMGITIVPASVAKKITPGNYNFYYLPNHLISLRYFIAFQRIRTLSAPEKELIQAFSAIKNTTK</sequence>
<evidence type="ECO:0000259" key="5">
    <source>
        <dbReference type="PROSITE" id="PS50931"/>
    </source>
</evidence>
<reference evidence="6 7" key="1">
    <citation type="submission" date="2016-11" db="EMBL/GenBank/DDBJ databases">
        <title>Interaction between Lactobacillus species and yeast in water kefir.</title>
        <authorList>
            <person name="Behr J."/>
            <person name="Xu D."/>
            <person name="Vogel R.F."/>
        </authorList>
    </citation>
    <scope>NUCLEOTIDE SEQUENCE [LARGE SCALE GENOMIC DNA]</scope>
    <source>
        <strain evidence="6 7">TMW 1.1827</strain>
    </source>
</reference>
<keyword evidence="4" id="KW-0804">Transcription</keyword>
<dbReference type="PRINTS" id="PR00039">
    <property type="entry name" value="HTHLYSR"/>
</dbReference>
<evidence type="ECO:0000256" key="2">
    <source>
        <dbReference type="ARBA" id="ARBA00023015"/>
    </source>
</evidence>
<dbReference type="PROSITE" id="PS50931">
    <property type="entry name" value="HTH_LYSR"/>
    <property type="match status" value="1"/>
</dbReference>
<gene>
    <name evidence="6" type="ORF">BSQ50_05300</name>
</gene>
<feature type="domain" description="HTH lysR-type" evidence="5">
    <location>
        <begin position="1"/>
        <end position="54"/>
    </location>
</feature>
<keyword evidence="7" id="KW-1185">Reference proteome</keyword>
<dbReference type="InterPro" id="IPR000847">
    <property type="entry name" value="LysR_HTH_N"/>
</dbReference>
<dbReference type="InterPro" id="IPR050950">
    <property type="entry name" value="HTH-type_LysR_regulators"/>
</dbReference>
<evidence type="ECO:0000256" key="4">
    <source>
        <dbReference type="ARBA" id="ARBA00023163"/>
    </source>
</evidence>
<dbReference type="Pfam" id="PF00126">
    <property type="entry name" value="HTH_1"/>
    <property type="match status" value="1"/>
</dbReference>
<keyword evidence="2" id="KW-0805">Transcription regulation</keyword>
<dbReference type="SUPFAM" id="SSF53850">
    <property type="entry name" value="Periplasmic binding protein-like II"/>
    <property type="match status" value="1"/>
</dbReference>
<evidence type="ECO:0000256" key="3">
    <source>
        <dbReference type="ARBA" id="ARBA00023125"/>
    </source>
</evidence>
<dbReference type="EMBL" id="CP018180">
    <property type="protein sequence ID" value="AUJ33197.1"/>
    <property type="molecule type" value="Genomic_DNA"/>
</dbReference>
<proteinExistence type="inferred from homology"/>
<dbReference type="CDD" id="cd05466">
    <property type="entry name" value="PBP2_LTTR_substrate"/>
    <property type="match status" value="1"/>
</dbReference>
<dbReference type="PANTHER" id="PTHR30419">
    <property type="entry name" value="HTH-TYPE TRANSCRIPTIONAL REGULATOR YBHD"/>
    <property type="match status" value="1"/>
</dbReference>
<dbReference type="SUPFAM" id="SSF46785">
    <property type="entry name" value="Winged helix' DNA-binding domain"/>
    <property type="match status" value="1"/>
</dbReference>
<evidence type="ECO:0000256" key="1">
    <source>
        <dbReference type="ARBA" id="ARBA00009437"/>
    </source>
</evidence>
<evidence type="ECO:0000313" key="6">
    <source>
        <dbReference type="EMBL" id="AUJ33197.1"/>
    </source>
</evidence>
<dbReference type="AlphaFoldDB" id="A0A3S6R385"/>
<dbReference type="InterPro" id="IPR005119">
    <property type="entry name" value="LysR_subst-bd"/>
</dbReference>
<dbReference type="GO" id="GO:0003700">
    <property type="term" value="F:DNA-binding transcription factor activity"/>
    <property type="evidence" value="ECO:0007669"/>
    <property type="project" value="InterPro"/>
</dbReference>
<dbReference type="Pfam" id="PF03466">
    <property type="entry name" value="LysR_substrate"/>
    <property type="match status" value="1"/>
</dbReference>
<dbReference type="InterPro" id="IPR036388">
    <property type="entry name" value="WH-like_DNA-bd_sf"/>
</dbReference>
<dbReference type="Gene3D" id="1.10.10.10">
    <property type="entry name" value="Winged helix-like DNA-binding domain superfamily/Winged helix DNA-binding domain"/>
    <property type="match status" value="1"/>
</dbReference>
<accession>A0A3S6R385</accession>
<dbReference type="KEGG" id="lng:BSQ50_05300"/>